<dbReference type="InterPro" id="IPR036361">
    <property type="entry name" value="SAP_dom_sf"/>
</dbReference>
<dbReference type="EMBL" id="AEOI02000008">
    <property type="protein sequence ID" value="ESW98765.1"/>
    <property type="molecule type" value="Genomic_DNA"/>
</dbReference>
<feature type="compositionally biased region" description="Basic and acidic residues" evidence="7">
    <location>
        <begin position="196"/>
        <end position="241"/>
    </location>
</feature>
<dbReference type="KEGG" id="opa:HPODL_04376"/>
<dbReference type="GeneID" id="25773804"/>
<evidence type="ECO:0000313" key="12">
    <source>
        <dbReference type="Proteomes" id="UP000008673"/>
    </source>
</evidence>
<feature type="region of interest" description="Disordered" evidence="7">
    <location>
        <begin position="44"/>
        <end position="270"/>
    </location>
</feature>
<dbReference type="Proteomes" id="UP000008673">
    <property type="component" value="Unassembled WGS sequence"/>
</dbReference>
<feature type="transmembrane region" description="Helical" evidence="8">
    <location>
        <begin position="585"/>
        <end position="603"/>
    </location>
</feature>
<evidence type="ECO:0000256" key="4">
    <source>
        <dbReference type="ARBA" id="ARBA00022989"/>
    </source>
</evidence>
<evidence type="ECO:0000256" key="8">
    <source>
        <dbReference type="SAM" id="Phobius"/>
    </source>
</evidence>
<dbReference type="PANTHER" id="PTHR47808:SF2">
    <property type="entry name" value="LEM DOMAIN-CONTAINING PROTEIN 2"/>
    <property type="match status" value="1"/>
</dbReference>
<comment type="caution">
    <text evidence="11">The sequence shown here is derived from an EMBL/GenBank/DDBJ whole genome shotgun (WGS) entry which is preliminary data.</text>
</comment>
<name>W1QDW4_OGAPD</name>
<sequence length="702" mass="79742">MSAPSETEFDLNSLRVVDLKKILHKRGVSIPRSARKADLIELLKAQTRTVESGKTEEKTQQSEGSEDETEISSGAEEERKTGDTELSQPEYKPTTSHVSSSKIPPPKVTKPLAKIPKPKRVSNLPQTRTSPPAKGKLKSLVGQSVPQKRSLEDANDDADATVHKEYSKILKKQTNHKRVFSSSAPTTPNNSTIVSPKKETVSAKKETVSPKKETDVKAESSPKIDQKSSFKDEHGMPSKEDNQEESTVIIHPKKEVSRTPPPADTHHDQSFVVPTLLSSTPMVFNSPRKPIPPLDVSDFAAQLEKLSGPTKPIALDGSEEKKSSKPESPDSTNDEEMLTQLQHEIDVTQEQIEEKSKQALKSIGAPPPSNLVYRLVTAWLLTLSLMYAFTSYREQRIRVGFCGSEVYSPLFEYDRRAHPIISHYLDKIESIFTLSCVPCPEHGQCFPYSRLYCDPDYTIHKPLKSLFGVIPTYQTCVLDSVKVKKIDKMVKVATDLLNRRNAEYKCGRGEDHEVGMTIPHLQNYIIETFDLKDDDFDYLWEKTFAVLKQRPELVIGENFIRSNSLSKLSIKCRLIRMFMDVFVRLKWHLLALVLFASLIKYISVKFTQYRNKRILVNDLTTKTIEKLRKQAELYRLGQSPQPYIGKIQLRDYYLIDASLSTKQKAKVWNEVSKHVETNSNVKTYMTEVRGEMFKVWEWIATI</sequence>
<keyword evidence="2" id="KW-0597">Phosphoprotein</keyword>
<evidence type="ECO:0000259" key="10">
    <source>
        <dbReference type="Pfam" id="PF12949"/>
    </source>
</evidence>
<feature type="compositionally biased region" description="Basic residues" evidence="7">
    <location>
        <begin position="169"/>
        <end position="179"/>
    </location>
</feature>
<dbReference type="InterPro" id="IPR025856">
    <property type="entry name" value="HeH/LEM_domain"/>
</dbReference>
<dbReference type="InterPro" id="IPR041885">
    <property type="entry name" value="MAN1_winged_helix_dom"/>
</dbReference>
<dbReference type="InterPro" id="IPR044780">
    <property type="entry name" value="Heh2/Src1"/>
</dbReference>
<dbReference type="OrthoDB" id="2503928at2759"/>
<evidence type="ECO:0000256" key="1">
    <source>
        <dbReference type="ARBA" id="ARBA00004540"/>
    </source>
</evidence>
<organism evidence="11 12">
    <name type="scientific">Ogataea parapolymorpha (strain ATCC 26012 / BCRC 20466 / JCM 22074 / NRRL Y-7560 / DL-1)</name>
    <name type="common">Yeast</name>
    <name type="synonym">Hansenula polymorpha</name>
    <dbReference type="NCBI Taxonomy" id="871575"/>
    <lineage>
        <taxon>Eukaryota</taxon>
        <taxon>Fungi</taxon>
        <taxon>Dikarya</taxon>
        <taxon>Ascomycota</taxon>
        <taxon>Saccharomycotina</taxon>
        <taxon>Pichiomycetes</taxon>
        <taxon>Pichiales</taxon>
        <taxon>Pichiaceae</taxon>
        <taxon>Ogataea</taxon>
    </lineage>
</organism>
<proteinExistence type="predicted"/>
<dbReference type="AlphaFoldDB" id="W1QDW4"/>
<keyword evidence="5 8" id="KW-0472">Membrane</keyword>
<dbReference type="HOGENOM" id="CLU_010838_2_0_1"/>
<dbReference type="Gene3D" id="1.10.720.30">
    <property type="entry name" value="SAP domain"/>
    <property type="match status" value="1"/>
</dbReference>
<dbReference type="eggNOG" id="ENOG502QVG5">
    <property type="taxonomic scope" value="Eukaryota"/>
</dbReference>
<feature type="region of interest" description="Disordered" evidence="7">
    <location>
        <begin position="309"/>
        <end position="335"/>
    </location>
</feature>
<dbReference type="Gene3D" id="1.10.10.1180">
    <property type="entry name" value="MAN1, winged-helix domain"/>
    <property type="match status" value="1"/>
</dbReference>
<dbReference type="STRING" id="871575.W1QDW4"/>
<evidence type="ECO:0000256" key="3">
    <source>
        <dbReference type="ARBA" id="ARBA00022692"/>
    </source>
</evidence>
<dbReference type="Pfam" id="PF09402">
    <property type="entry name" value="MSC"/>
    <property type="match status" value="1"/>
</dbReference>
<reference evidence="11 12" key="1">
    <citation type="journal article" date="2013" name="BMC Genomics">
        <title>Genome sequence and analysis of methylotrophic yeast Hansenula polymorpha DL1.</title>
        <authorList>
            <person name="Ravin N.V."/>
            <person name="Eldarov M.A."/>
            <person name="Kadnikov V.V."/>
            <person name="Beletsky A.V."/>
            <person name="Schneider J."/>
            <person name="Mardanova E.S."/>
            <person name="Smekalova E.M."/>
            <person name="Zvereva M.I."/>
            <person name="Dontsova O.A."/>
            <person name="Mardanov A.V."/>
            <person name="Skryabin K.G."/>
        </authorList>
    </citation>
    <scope>NUCLEOTIDE SEQUENCE [LARGE SCALE GENOMIC DNA]</scope>
    <source>
        <strain evidence="12">ATCC 26012 / BCRC 20466 / JCM 22074 / NRRL Y-7560 / DL-1</strain>
    </source>
</reference>
<dbReference type="OMA" id="FCEIPEE"/>
<protein>
    <submittedName>
        <fullName evidence="11">Protein SRC1</fullName>
    </submittedName>
</protein>
<gene>
    <name evidence="11" type="ORF">HPODL_04376</name>
</gene>
<dbReference type="RefSeq" id="XP_013934648.1">
    <property type="nucleotide sequence ID" value="XM_014079173.1"/>
</dbReference>
<keyword evidence="6" id="KW-0539">Nucleus</keyword>
<feature type="compositionally biased region" description="Basic and acidic residues" evidence="7">
    <location>
        <begin position="318"/>
        <end position="328"/>
    </location>
</feature>
<evidence type="ECO:0000256" key="6">
    <source>
        <dbReference type="ARBA" id="ARBA00023242"/>
    </source>
</evidence>
<feature type="compositionally biased region" description="Low complexity" evidence="7">
    <location>
        <begin position="181"/>
        <end position="192"/>
    </location>
</feature>
<feature type="domain" description="Man1/Src1-like C-terminal" evidence="9">
    <location>
        <begin position="380"/>
        <end position="700"/>
    </location>
</feature>
<evidence type="ECO:0000259" key="9">
    <source>
        <dbReference type="Pfam" id="PF09402"/>
    </source>
</evidence>
<dbReference type="GO" id="GO:0003682">
    <property type="term" value="F:chromatin binding"/>
    <property type="evidence" value="ECO:0007669"/>
    <property type="project" value="InterPro"/>
</dbReference>
<keyword evidence="3 8" id="KW-0812">Transmembrane</keyword>
<dbReference type="PANTHER" id="PTHR47808">
    <property type="entry name" value="INNER NUCLEAR MEMBRANE PROTEIN HEH2-RELATED"/>
    <property type="match status" value="1"/>
</dbReference>
<comment type="subcellular location">
    <subcellularLocation>
        <location evidence="1">Nucleus inner membrane</location>
    </subcellularLocation>
</comment>
<dbReference type="GO" id="GO:0005783">
    <property type="term" value="C:endoplasmic reticulum"/>
    <property type="evidence" value="ECO:0007669"/>
    <property type="project" value="TreeGrafter"/>
</dbReference>
<evidence type="ECO:0000256" key="2">
    <source>
        <dbReference type="ARBA" id="ARBA00022553"/>
    </source>
</evidence>
<dbReference type="InterPro" id="IPR018996">
    <property type="entry name" value="Man1/Src1-like_C"/>
</dbReference>
<keyword evidence="4 8" id="KW-1133">Transmembrane helix</keyword>
<feature type="domain" description="HeH/LEM" evidence="10">
    <location>
        <begin position="11"/>
        <end position="44"/>
    </location>
</feature>
<dbReference type="Pfam" id="PF12949">
    <property type="entry name" value="HeH"/>
    <property type="match status" value="1"/>
</dbReference>
<evidence type="ECO:0000256" key="5">
    <source>
        <dbReference type="ARBA" id="ARBA00023136"/>
    </source>
</evidence>
<dbReference type="GO" id="GO:0005637">
    <property type="term" value="C:nuclear inner membrane"/>
    <property type="evidence" value="ECO:0007669"/>
    <property type="project" value="UniProtKB-SubCell"/>
</dbReference>
<feature type="compositionally biased region" description="Basic and acidic residues" evidence="7">
    <location>
        <begin position="51"/>
        <end position="60"/>
    </location>
</feature>
<dbReference type="GO" id="GO:0034399">
    <property type="term" value="C:nuclear periphery"/>
    <property type="evidence" value="ECO:0007669"/>
    <property type="project" value="TreeGrafter"/>
</dbReference>
<dbReference type="GO" id="GO:0071763">
    <property type="term" value="P:nuclear membrane organization"/>
    <property type="evidence" value="ECO:0007669"/>
    <property type="project" value="TreeGrafter"/>
</dbReference>
<keyword evidence="12" id="KW-1185">Reference proteome</keyword>
<feature type="compositionally biased region" description="Polar residues" evidence="7">
    <location>
        <begin position="93"/>
        <end position="102"/>
    </location>
</feature>
<evidence type="ECO:0000313" key="11">
    <source>
        <dbReference type="EMBL" id="ESW98765.1"/>
    </source>
</evidence>
<dbReference type="CDD" id="cd12935">
    <property type="entry name" value="LEM_like"/>
    <property type="match status" value="1"/>
</dbReference>
<evidence type="ECO:0000256" key="7">
    <source>
        <dbReference type="SAM" id="MobiDB-lite"/>
    </source>
</evidence>
<accession>W1QDW4</accession>